<dbReference type="Proteomes" id="UP000769157">
    <property type="component" value="Unassembled WGS sequence"/>
</dbReference>
<dbReference type="SUPFAM" id="SSF48065">
    <property type="entry name" value="DBL homology domain (DH-domain)"/>
    <property type="match status" value="1"/>
</dbReference>
<evidence type="ECO:0000256" key="1">
    <source>
        <dbReference type="SAM" id="MobiDB-lite"/>
    </source>
</evidence>
<reference evidence="3" key="2">
    <citation type="submission" date="2021-01" db="EMBL/GenBank/DDBJ databases">
        <authorList>
            <person name="Schikora-Tamarit M.A."/>
        </authorList>
    </citation>
    <scope>NUCLEOTIDE SEQUENCE</scope>
    <source>
        <strain evidence="3">CBS6075</strain>
    </source>
</reference>
<dbReference type="RefSeq" id="XP_046060847.1">
    <property type="nucleotide sequence ID" value="XM_046204844.1"/>
</dbReference>
<organism evidence="3 4">
    <name type="scientific">Ogataea philodendri</name>
    <dbReference type="NCBI Taxonomy" id="1378263"/>
    <lineage>
        <taxon>Eukaryota</taxon>
        <taxon>Fungi</taxon>
        <taxon>Dikarya</taxon>
        <taxon>Ascomycota</taxon>
        <taxon>Saccharomycotina</taxon>
        <taxon>Pichiomycetes</taxon>
        <taxon>Pichiales</taxon>
        <taxon>Pichiaceae</taxon>
        <taxon>Ogataea</taxon>
    </lineage>
</organism>
<evidence type="ECO:0000313" key="3">
    <source>
        <dbReference type="EMBL" id="KAH3665643.1"/>
    </source>
</evidence>
<evidence type="ECO:0000313" key="4">
    <source>
        <dbReference type="Proteomes" id="UP000769157"/>
    </source>
</evidence>
<feature type="region of interest" description="Disordered" evidence="1">
    <location>
        <begin position="1"/>
        <end position="26"/>
    </location>
</feature>
<dbReference type="Gene3D" id="1.20.900.10">
    <property type="entry name" value="Dbl homology (DH) domain"/>
    <property type="match status" value="1"/>
</dbReference>
<dbReference type="InterPro" id="IPR035899">
    <property type="entry name" value="DBL_dom_sf"/>
</dbReference>
<gene>
    <name evidence="3" type="ORF">OGAPHI_003831</name>
</gene>
<evidence type="ECO:0000259" key="2">
    <source>
        <dbReference type="PROSITE" id="PS50010"/>
    </source>
</evidence>
<dbReference type="GO" id="GO:0005085">
    <property type="term" value="F:guanyl-nucleotide exchange factor activity"/>
    <property type="evidence" value="ECO:0007669"/>
    <property type="project" value="InterPro"/>
</dbReference>
<protein>
    <recommendedName>
        <fullName evidence="2">DH domain-containing protein</fullName>
    </recommendedName>
</protein>
<sequence length="514" mass="59299">MIDSFSSIKTSSSVYSDRDDKENQDPKKIWSFVNPYSQSLWFLSRGNEGQEIKDMLKKTEELNQTGKTITVVRPPDKKLPPLPAKLLTDFPTPVRDSFEDSRAQVIVSLEQQYIQDLDLLNAVCSSFAAFVDDHGIPLSSTEITTLFGNVNLMTSLSELLVNNLLSRFPLEQTLDDHFTRMIQVYPSYMALHPKRMGICHSILNDPRYKPWVDSLQGINVEKLVEVPYQKIARLKETLTTLELLETCPKFQKLLDVRSSLPSPVTAPAVLLHIPELWKEKYKQKWKEIMKEPFEYQQLVFFQHEFKLIHHTFNHTIKKMDQSLKYQKQTMLSCENIGTVFVHLYKDLPDNNSSGQLTPRSLFFKDSFITSSYELYLEKSKTQSNIVNKLMSKFEYSLGPMVEEMSATIELASHKIAKLQKTFHKIDRDTKISKLTTIYQLNGQLRAALLLIAKLYEKYVASTLLVFRGRSESAEKIVENYVNLRQQNKQIAVSSSNATFDQSLALTKVVRRLYH</sequence>
<dbReference type="PROSITE" id="PS50010">
    <property type="entry name" value="DH_2"/>
    <property type="match status" value="1"/>
</dbReference>
<dbReference type="GeneID" id="70235796"/>
<keyword evidence="4" id="KW-1185">Reference proteome</keyword>
<comment type="caution">
    <text evidence="3">The sequence shown here is derived from an EMBL/GenBank/DDBJ whole genome shotgun (WGS) entry which is preliminary data.</text>
</comment>
<name>A0A9P8T472_9ASCO</name>
<proteinExistence type="predicted"/>
<dbReference type="OrthoDB" id="3997673at2759"/>
<feature type="compositionally biased region" description="Low complexity" evidence="1">
    <location>
        <begin position="1"/>
        <end position="15"/>
    </location>
</feature>
<dbReference type="InterPro" id="IPR000219">
    <property type="entry name" value="DH_dom"/>
</dbReference>
<accession>A0A9P8T472</accession>
<dbReference type="AlphaFoldDB" id="A0A9P8T472"/>
<feature type="compositionally biased region" description="Basic and acidic residues" evidence="1">
    <location>
        <begin position="16"/>
        <end position="26"/>
    </location>
</feature>
<dbReference type="EMBL" id="JAEUBE010000295">
    <property type="protein sequence ID" value="KAH3665643.1"/>
    <property type="molecule type" value="Genomic_DNA"/>
</dbReference>
<reference evidence="3" key="1">
    <citation type="journal article" date="2021" name="Open Biol.">
        <title>Shared evolutionary footprints suggest mitochondrial oxidative damage underlies multiple complex I losses in fungi.</title>
        <authorList>
            <person name="Schikora-Tamarit M.A."/>
            <person name="Marcet-Houben M."/>
            <person name="Nosek J."/>
            <person name="Gabaldon T."/>
        </authorList>
    </citation>
    <scope>NUCLEOTIDE SEQUENCE</scope>
    <source>
        <strain evidence="3">CBS6075</strain>
    </source>
</reference>
<feature type="domain" description="DH" evidence="2">
    <location>
        <begin position="106"/>
        <end position="241"/>
    </location>
</feature>